<dbReference type="GO" id="GO:0009073">
    <property type="term" value="P:aromatic amino acid family biosynthetic process"/>
    <property type="evidence" value="ECO:0007669"/>
    <property type="project" value="UniProtKB-KW"/>
</dbReference>
<keyword evidence="7" id="KW-0057">Aromatic amino acid biosynthesis</keyword>
<dbReference type="SUPFAM" id="SSF52540">
    <property type="entry name" value="P-loop containing nucleoside triphosphate hydrolases"/>
    <property type="match status" value="1"/>
</dbReference>
<protein>
    <recommendedName>
        <fullName evidence="10">Shikimate kinase</fullName>
    </recommendedName>
</protein>
<evidence type="ECO:0000256" key="1">
    <source>
        <dbReference type="ARBA" id="ARBA00006997"/>
    </source>
</evidence>
<reference evidence="8 9" key="1">
    <citation type="journal article" date="2023" name="G3 (Bethesda)">
        <title>A chromosome-length genome assembly and annotation of blackberry (Rubus argutus, cv. 'Hillquist').</title>
        <authorList>
            <person name="Bruna T."/>
            <person name="Aryal R."/>
            <person name="Dudchenko O."/>
            <person name="Sargent D.J."/>
            <person name="Mead D."/>
            <person name="Buti M."/>
            <person name="Cavallini A."/>
            <person name="Hytonen T."/>
            <person name="Andres J."/>
            <person name="Pham M."/>
            <person name="Weisz D."/>
            <person name="Mascagni F."/>
            <person name="Usai G."/>
            <person name="Natali L."/>
            <person name="Bassil N."/>
            <person name="Fernandez G.E."/>
            <person name="Lomsadze A."/>
            <person name="Armour M."/>
            <person name="Olukolu B."/>
            <person name="Poorten T."/>
            <person name="Britton C."/>
            <person name="Davik J."/>
            <person name="Ashrafi H."/>
            <person name="Aiden E.L."/>
            <person name="Borodovsky M."/>
            <person name="Worthington M."/>
        </authorList>
    </citation>
    <scope>NUCLEOTIDE SEQUENCE [LARGE SCALE GENOMIC DNA]</scope>
    <source>
        <strain evidence="8">PI 553951</strain>
    </source>
</reference>
<dbReference type="Proteomes" id="UP001457282">
    <property type="component" value="Unassembled WGS sequence"/>
</dbReference>
<dbReference type="PANTHER" id="PTHR21087">
    <property type="entry name" value="SHIKIMATE KINASE"/>
    <property type="match status" value="1"/>
</dbReference>
<comment type="caution">
    <text evidence="8">The sequence shown here is derived from an EMBL/GenBank/DDBJ whole genome shotgun (WGS) entry which is preliminary data.</text>
</comment>
<dbReference type="InterPro" id="IPR027417">
    <property type="entry name" value="P-loop_NTPase"/>
</dbReference>
<proteinExistence type="inferred from homology"/>
<evidence type="ECO:0000256" key="7">
    <source>
        <dbReference type="ARBA" id="ARBA00023141"/>
    </source>
</evidence>
<accession>A0AAW1Y2X8</accession>
<dbReference type="EMBL" id="JBEDUW010000002">
    <property type="protein sequence ID" value="KAK9942208.1"/>
    <property type="molecule type" value="Genomic_DNA"/>
</dbReference>
<evidence type="ECO:0000256" key="4">
    <source>
        <dbReference type="ARBA" id="ARBA00022741"/>
    </source>
</evidence>
<keyword evidence="3" id="KW-0808">Transferase</keyword>
<keyword evidence="5" id="KW-0418">Kinase</keyword>
<dbReference type="GO" id="GO:0008652">
    <property type="term" value="P:amino acid biosynthetic process"/>
    <property type="evidence" value="ECO:0007669"/>
    <property type="project" value="UniProtKB-KW"/>
</dbReference>
<dbReference type="InterPro" id="IPR031322">
    <property type="entry name" value="Shikimate/glucono_kinase"/>
</dbReference>
<dbReference type="GO" id="GO:0005524">
    <property type="term" value="F:ATP binding"/>
    <property type="evidence" value="ECO:0007669"/>
    <property type="project" value="UniProtKB-KW"/>
</dbReference>
<evidence type="ECO:0000313" key="9">
    <source>
        <dbReference type="Proteomes" id="UP001457282"/>
    </source>
</evidence>
<evidence type="ECO:0000313" key="8">
    <source>
        <dbReference type="EMBL" id="KAK9942208.1"/>
    </source>
</evidence>
<gene>
    <name evidence="8" type="ORF">M0R45_007886</name>
</gene>
<keyword evidence="9" id="KW-1185">Reference proteome</keyword>
<dbReference type="InterPro" id="IPR023000">
    <property type="entry name" value="Shikimate_kinase_CS"/>
</dbReference>
<evidence type="ECO:0000256" key="5">
    <source>
        <dbReference type="ARBA" id="ARBA00022777"/>
    </source>
</evidence>
<comment type="similarity">
    <text evidence="1">Belongs to the shikimate kinase family.</text>
</comment>
<keyword evidence="4" id="KW-0547">Nucleotide-binding</keyword>
<keyword evidence="6" id="KW-0067">ATP-binding</keyword>
<dbReference type="GO" id="GO:0009507">
    <property type="term" value="C:chloroplast"/>
    <property type="evidence" value="ECO:0007669"/>
    <property type="project" value="TreeGrafter"/>
</dbReference>
<organism evidence="8 9">
    <name type="scientific">Rubus argutus</name>
    <name type="common">Southern blackberry</name>
    <dbReference type="NCBI Taxonomy" id="59490"/>
    <lineage>
        <taxon>Eukaryota</taxon>
        <taxon>Viridiplantae</taxon>
        <taxon>Streptophyta</taxon>
        <taxon>Embryophyta</taxon>
        <taxon>Tracheophyta</taxon>
        <taxon>Spermatophyta</taxon>
        <taxon>Magnoliopsida</taxon>
        <taxon>eudicotyledons</taxon>
        <taxon>Gunneridae</taxon>
        <taxon>Pentapetalae</taxon>
        <taxon>rosids</taxon>
        <taxon>fabids</taxon>
        <taxon>Rosales</taxon>
        <taxon>Rosaceae</taxon>
        <taxon>Rosoideae</taxon>
        <taxon>Rosoideae incertae sedis</taxon>
        <taxon>Rubus</taxon>
    </lineage>
</organism>
<evidence type="ECO:0000256" key="6">
    <source>
        <dbReference type="ARBA" id="ARBA00022840"/>
    </source>
</evidence>
<dbReference type="GO" id="GO:0004765">
    <property type="term" value="F:shikimate kinase activity"/>
    <property type="evidence" value="ECO:0007669"/>
    <property type="project" value="TreeGrafter"/>
</dbReference>
<dbReference type="GO" id="GO:0005829">
    <property type="term" value="C:cytosol"/>
    <property type="evidence" value="ECO:0007669"/>
    <property type="project" value="TreeGrafter"/>
</dbReference>
<sequence length="149" mass="16428">MNSTLNQSTYGEGLFRDKETEALRKLSSRHGLVVSTGGGVVIRPVNWKCMCNGISVWLDVPLEALAQRLAAVGNDSRPLLHHRETIMRLTSLFEERGDAYANANARVSLENIAAKMGYRDVSDLTPSVIALEALQQIEGFLKEEDGHAF</sequence>
<dbReference type="Gene3D" id="3.40.50.300">
    <property type="entry name" value="P-loop containing nucleotide triphosphate hydrolases"/>
    <property type="match status" value="1"/>
</dbReference>
<name>A0AAW1Y2X8_RUBAR</name>
<dbReference type="PANTHER" id="PTHR21087:SF16">
    <property type="entry name" value="SHIKIMATE KINASE 1, CHLOROPLASTIC"/>
    <property type="match status" value="1"/>
</dbReference>
<dbReference type="PRINTS" id="PR01100">
    <property type="entry name" value="SHIKIMTKNASE"/>
</dbReference>
<dbReference type="Pfam" id="PF01202">
    <property type="entry name" value="SKI"/>
    <property type="match status" value="1"/>
</dbReference>
<dbReference type="PROSITE" id="PS01128">
    <property type="entry name" value="SHIKIMATE_KINASE"/>
    <property type="match status" value="1"/>
</dbReference>
<evidence type="ECO:0008006" key="10">
    <source>
        <dbReference type="Google" id="ProtNLM"/>
    </source>
</evidence>
<evidence type="ECO:0000256" key="3">
    <source>
        <dbReference type="ARBA" id="ARBA00022679"/>
    </source>
</evidence>
<keyword evidence="2" id="KW-0028">Amino-acid biosynthesis</keyword>
<dbReference type="AlphaFoldDB" id="A0AAW1Y2X8"/>
<evidence type="ECO:0000256" key="2">
    <source>
        <dbReference type="ARBA" id="ARBA00022605"/>
    </source>
</evidence>